<keyword evidence="3" id="KW-1185">Reference proteome</keyword>
<gene>
    <name evidence="2" type="ORF">BS47DRAFT_1370132</name>
</gene>
<feature type="region of interest" description="Disordered" evidence="1">
    <location>
        <begin position="49"/>
        <end position="104"/>
    </location>
</feature>
<evidence type="ECO:0000313" key="2">
    <source>
        <dbReference type="EMBL" id="KAF9502626.1"/>
    </source>
</evidence>
<dbReference type="AlphaFoldDB" id="A0A9P6DDR3"/>
<feature type="region of interest" description="Disordered" evidence="1">
    <location>
        <begin position="144"/>
        <end position="163"/>
    </location>
</feature>
<feature type="non-terminal residue" evidence="2">
    <location>
        <position position="212"/>
    </location>
</feature>
<dbReference type="Proteomes" id="UP000886523">
    <property type="component" value="Unassembled WGS sequence"/>
</dbReference>
<reference evidence="2" key="1">
    <citation type="journal article" date="2020" name="Nat. Commun.">
        <title>Large-scale genome sequencing of mycorrhizal fungi provides insights into the early evolution of symbiotic traits.</title>
        <authorList>
            <person name="Miyauchi S."/>
            <person name="Kiss E."/>
            <person name="Kuo A."/>
            <person name="Drula E."/>
            <person name="Kohler A."/>
            <person name="Sanchez-Garcia M."/>
            <person name="Morin E."/>
            <person name="Andreopoulos B."/>
            <person name="Barry K.W."/>
            <person name="Bonito G."/>
            <person name="Buee M."/>
            <person name="Carver A."/>
            <person name="Chen C."/>
            <person name="Cichocki N."/>
            <person name="Clum A."/>
            <person name="Culley D."/>
            <person name="Crous P.W."/>
            <person name="Fauchery L."/>
            <person name="Girlanda M."/>
            <person name="Hayes R.D."/>
            <person name="Keri Z."/>
            <person name="LaButti K."/>
            <person name="Lipzen A."/>
            <person name="Lombard V."/>
            <person name="Magnuson J."/>
            <person name="Maillard F."/>
            <person name="Murat C."/>
            <person name="Nolan M."/>
            <person name="Ohm R.A."/>
            <person name="Pangilinan J."/>
            <person name="Pereira M.F."/>
            <person name="Perotto S."/>
            <person name="Peter M."/>
            <person name="Pfister S."/>
            <person name="Riley R."/>
            <person name="Sitrit Y."/>
            <person name="Stielow J.B."/>
            <person name="Szollosi G."/>
            <person name="Zifcakova L."/>
            <person name="Stursova M."/>
            <person name="Spatafora J.W."/>
            <person name="Tedersoo L."/>
            <person name="Vaario L.M."/>
            <person name="Yamada A."/>
            <person name="Yan M."/>
            <person name="Wang P."/>
            <person name="Xu J."/>
            <person name="Bruns T."/>
            <person name="Baldrian P."/>
            <person name="Vilgalys R."/>
            <person name="Dunand C."/>
            <person name="Henrissat B."/>
            <person name="Grigoriev I.V."/>
            <person name="Hibbett D."/>
            <person name="Nagy L.G."/>
            <person name="Martin F.M."/>
        </authorList>
    </citation>
    <scope>NUCLEOTIDE SEQUENCE</scope>
    <source>
        <strain evidence="2">UP504</strain>
    </source>
</reference>
<organism evidence="2 3">
    <name type="scientific">Hydnum rufescens UP504</name>
    <dbReference type="NCBI Taxonomy" id="1448309"/>
    <lineage>
        <taxon>Eukaryota</taxon>
        <taxon>Fungi</taxon>
        <taxon>Dikarya</taxon>
        <taxon>Basidiomycota</taxon>
        <taxon>Agaricomycotina</taxon>
        <taxon>Agaricomycetes</taxon>
        <taxon>Cantharellales</taxon>
        <taxon>Hydnaceae</taxon>
        <taxon>Hydnum</taxon>
    </lineage>
</organism>
<feature type="region of interest" description="Disordered" evidence="1">
    <location>
        <begin position="1"/>
        <end position="29"/>
    </location>
</feature>
<comment type="caution">
    <text evidence="2">The sequence shown here is derived from an EMBL/GenBank/DDBJ whole genome shotgun (WGS) entry which is preliminary data.</text>
</comment>
<accession>A0A9P6DDR3</accession>
<sequence>MTCPGTIAKRNPETGTHNARPRDPRRTTYPLRRVCGNCKIVIQQSPLRNTTYERNLPKPQPNEACPPAVHQTKPRHKTTGNTDGTTHPPKRVPSLCENPPNKHPDEPTVCAATQARNSRPPNMMINDIAYHTPAAVVCDLDPTPATPPNKHGRMTAHPPNESHEWQQVETTMQTPDEPHTRRSGCGNLYGILLNPHPPTKAMTPPTENTWPR</sequence>
<protein>
    <submittedName>
        <fullName evidence="2">Uncharacterized protein</fullName>
    </submittedName>
</protein>
<evidence type="ECO:0000313" key="3">
    <source>
        <dbReference type="Proteomes" id="UP000886523"/>
    </source>
</evidence>
<evidence type="ECO:0000256" key="1">
    <source>
        <dbReference type="SAM" id="MobiDB-lite"/>
    </source>
</evidence>
<proteinExistence type="predicted"/>
<dbReference type="EMBL" id="MU129828">
    <property type="protein sequence ID" value="KAF9502626.1"/>
    <property type="molecule type" value="Genomic_DNA"/>
</dbReference>
<name>A0A9P6DDR3_9AGAM</name>